<feature type="binding site" evidence="6">
    <location>
        <position position="241"/>
    </location>
    <ligand>
        <name>Mg(2+)</name>
        <dbReference type="ChEBI" id="CHEBI:18420"/>
    </ligand>
</feature>
<dbReference type="Gene3D" id="3.40.120.10">
    <property type="entry name" value="Alpha-D-Glucose-1,6-Bisphosphate, subunit A, domain 3"/>
    <property type="match status" value="3"/>
</dbReference>
<dbReference type="InterPro" id="IPR005841">
    <property type="entry name" value="Alpha-D-phosphohexomutase_SF"/>
</dbReference>
<accession>A0ABP3DRJ3</accession>
<dbReference type="PROSITE" id="PS00710">
    <property type="entry name" value="PGM_PMM"/>
    <property type="match status" value="1"/>
</dbReference>
<dbReference type="NCBIfam" id="TIGR01455">
    <property type="entry name" value="glmM"/>
    <property type="match status" value="1"/>
</dbReference>
<keyword evidence="2 6" id="KW-0597">Phosphoprotein</keyword>
<evidence type="ECO:0000259" key="11">
    <source>
        <dbReference type="Pfam" id="PF02879"/>
    </source>
</evidence>
<evidence type="ECO:0000256" key="3">
    <source>
        <dbReference type="ARBA" id="ARBA00022723"/>
    </source>
</evidence>
<feature type="domain" description="Alpha-D-phosphohexomutase alpha/beta/alpha" evidence="10">
    <location>
        <begin position="3"/>
        <end position="134"/>
    </location>
</feature>
<keyword evidence="14" id="KW-1185">Reference proteome</keyword>
<dbReference type="PANTHER" id="PTHR42946">
    <property type="entry name" value="PHOSPHOHEXOSE MUTASE"/>
    <property type="match status" value="1"/>
</dbReference>
<dbReference type="EC" id="5.4.2.10" evidence="6 8"/>
<feature type="modified residue" description="Phosphoserine" evidence="6">
    <location>
        <position position="102"/>
    </location>
</feature>
<dbReference type="Pfam" id="PF02878">
    <property type="entry name" value="PGM_PMM_I"/>
    <property type="match status" value="1"/>
</dbReference>
<comment type="cofactor">
    <cofactor evidence="6">
        <name>Mg(2+)</name>
        <dbReference type="ChEBI" id="CHEBI:18420"/>
    </cofactor>
    <text evidence="6">Binds 1 Mg(2+) ion per subunit.</text>
</comment>
<dbReference type="InterPro" id="IPR036900">
    <property type="entry name" value="A-D-PHexomutase_C_sf"/>
</dbReference>
<feature type="binding site" evidence="6">
    <location>
        <position position="239"/>
    </location>
    <ligand>
        <name>Mg(2+)</name>
        <dbReference type="ChEBI" id="CHEBI:18420"/>
    </ligand>
</feature>
<dbReference type="InterPro" id="IPR005843">
    <property type="entry name" value="A-D-PHexomutase_C"/>
</dbReference>
<feature type="binding site" description="via phosphate group" evidence="6">
    <location>
        <position position="102"/>
    </location>
    <ligand>
        <name>Mg(2+)</name>
        <dbReference type="ChEBI" id="CHEBI:18420"/>
    </ligand>
</feature>
<dbReference type="Pfam" id="PF02879">
    <property type="entry name" value="PGM_PMM_II"/>
    <property type="match status" value="1"/>
</dbReference>
<feature type="binding site" evidence="6">
    <location>
        <position position="243"/>
    </location>
    <ligand>
        <name>Mg(2+)</name>
        <dbReference type="ChEBI" id="CHEBI:18420"/>
    </ligand>
</feature>
<dbReference type="Proteomes" id="UP001500416">
    <property type="component" value="Unassembled WGS sequence"/>
</dbReference>
<dbReference type="InterPro" id="IPR005844">
    <property type="entry name" value="A-D-PHexomutase_a/b/a-I"/>
</dbReference>
<evidence type="ECO:0000313" key="13">
    <source>
        <dbReference type="EMBL" id="GAA0237270.1"/>
    </source>
</evidence>
<dbReference type="InterPro" id="IPR016055">
    <property type="entry name" value="A-D-PHexomutase_a/b/a-I/II/III"/>
</dbReference>
<dbReference type="CDD" id="cd05802">
    <property type="entry name" value="GlmM"/>
    <property type="match status" value="1"/>
</dbReference>
<evidence type="ECO:0000256" key="5">
    <source>
        <dbReference type="ARBA" id="ARBA00023235"/>
    </source>
</evidence>
<dbReference type="InterPro" id="IPR016066">
    <property type="entry name" value="A-D-PHexomutase_CS"/>
</dbReference>
<proteinExistence type="inferred from homology"/>
<evidence type="ECO:0000259" key="9">
    <source>
        <dbReference type="Pfam" id="PF00408"/>
    </source>
</evidence>
<evidence type="ECO:0000256" key="2">
    <source>
        <dbReference type="ARBA" id="ARBA00022553"/>
    </source>
</evidence>
<organism evidence="13 14">
    <name type="scientific">Saccharothrix mutabilis subsp. mutabilis</name>
    <dbReference type="NCBI Taxonomy" id="66855"/>
    <lineage>
        <taxon>Bacteria</taxon>
        <taxon>Bacillati</taxon>
        <taxon>Actinomycetota</taxon>
        <taxon>Actinomycetes</taxon>
        <taxon>Pseudonocardiales</taxon>
        <taxon>Pseudonocardiaceae</taxon>
        <taxon>Saccharothrix</taxon>
    </lineage>
</organism>
<dbReference type="SUPFAM" id="SSF55957">
    <property type="entry name" value="Phosphoglucomutase, C-terminal domain"/>
    <property type="match status" value="1"/>
</dbReference>
<evidence type="ECO:0000259" key="10">
    <source>
        <dbReference type="Pfam" id="PF02878"/>
    </source>
</evidence>
<evidence type="ECO:0000256" key="4">
    <source>
        <dbReference type="ARBA" id="ARBA00022842"/>
    </source>
</evidence>
<evidence type="ECO:0000313" key="14">
    <source>
        <dbReference type="Proteomes" id="UP001500416"/>
    </source>
</evidence>
<protein>
    <recommendedName>
        <fullName evidence="6 8">Phosphoglucosamine mutase</fullName>
        <ecNumber evidence="6 8">5.4.2.10</ecNumber>
    </recommendedName>
</protein>
<reference evidence="14" key="1">
    <citation type="journal article" date="2019" name="Int. J. Syst. Evol. Microbiol.">
        <title>The Global Catalogue of Microorganisms (GCM) 10K type strain sequencing project: providing services to taxonomists for standard genome sequencing and annotation.</title>
        <authorList>
            <consortium name="The Broad Institute Genomics Platform"/>
            <consortium name="The Broad Institute Genome Sequencing Center for Infectious Disease"/>
            <person name="Wu L."/>
            <person name="Ma J."/>
        </authorList>
    </citation>
    <scope>NUCLEOTIDE SEQUENCE [LARGE SCALE GENOMIC DNA]</scope>
    <source>
        <strain evidence="14">JCM 3380</strain>
    </source>
</reference>
<dbReference type="Gene3D" id="3.30.310.50">
    <property type="entry name" value="Alpha-D-phosphohexomutase, C-terminal domain"/>
    <property type="match status" value="1"/>
</dbReference>
<evidence type="ECO:0000256" key="1">
    <source>
        <dbReference type="ARBA" id="ARBA00010231"/>
    </source>
</evidence>
<dbReference type="InterPro" id="IPR005846">
    <property type="entry name" value="A-D-PHexomutase_a/b/a-III"/>
</dbReference>
<dbReference type="PRINTS" id="PR00509">
    <property type="entry name" value="PGMPMM"/>
</dbReference>
<comment type="function">
    <text evidence="6 8">Catalyzes the conversion of glucosamine-6-phosphate to glucosamine-1-phosphate.</text>
</comment>
<dbReference type="Pfam" id="PF00408">
    <property type="entry name" value="PGM_PMM_IV"/>
    <property type="match status" value="1"/>
</dbReference>
<comment type="similarity">
    <text evidence="1 6 7">Belongs to the phosphohexose mutase family.</text>
</comment>
<keyword evidence="3 6" id="KW-0479">Metal-binding</keyword>
<dbReference type="EMBL" id="BAAABU010000008">
    <property type="protein sequence ID" value="GAA0237270.1"/>
    <property type="molecule type" value="Genomic_DNA"/>
</dbReference>
<dbReference type="InterPro" id="IPR050060">
    <property type="entry name" value="Phosphoglucosamine_mutase"/>
</dbReference>
<evidence type="ECO:0000256" key="7">
    <source>
        <dbReference type="RuleBase" id="RU004326"/>
    </source>
</evidence>
<evidence type="ECO:0000256" key="6">
    <source>
        <dbReference type="HAMAP-Rule" id="MF_01554"/>
    </source>
</evidence>
<dbReference type="Pfam" id="PF02880">
    <property type="entry name" value="PGM_PMM_III"/>
    <property type="match status" value="1"/>
</dbReference>
<feature type="active site" description="Phosphoserine intermediate" evidence="6">
    <location>
        <position position="102"/>
    </location>
</feature>
<dbReference type="HAMAP" id="MF_01554_B">
    <property type="entry name" value="GlmM_B"/>
    <property type="match status" value="1"/>
</dbReference>
<comment type="caution">
    <text evidence="13">The sequence shown here is derived from an EMBL/GenBank/DDBJ whole genome shotgun (WGS) entry which is preliminary data.</text>
</comment>
<comment type="PTM">
    <text evidence="6">Activated by phosphorylation.</text>
</comment>
<dbReference type="SUPFAM" id="SSF53738">
    <property type="entry name" value="Phosphoglucomutase, first 3 domains"/>
    <property type="match status" value="3"/>
</dbReference>
<dbReference type="InterPro" id="IPR005845">
    <property type="entry name" value="A-D-PHexomutase_a/b/a-II"/>
</dbReference>
<sequence length="444" mass="45706">MGRLFGTDGVRGLANADLTPELALSLAAAAARVLAEHDRSHRPVAVVGRDPRASGEMLEAAVVAGLTSAGADVLRAGVLPTPAVAHLVAALGADVGVMISASHNPMPDNGIKLFAAGGHKLPDSVEDEIEQKLGALDHRPTGAGIGRVRDVEDAEGQYVQHLLKVTPHRLDGLKVVVDGANGAASVAAPDAYRRAGAEVVEIHTAPDGLNINDGCGSTHLEQIRKAVREHGADLGVAHDGDADRCLAVDADGNEVDGDQIMAVLAIAMKESGELTDDTLVATVMSNLGLHLAMREHGITLRTAAVGDRYVLEELRAGGYALGGEQSGHVVLPAHATTGDGLLTALRLMARMAETGKPLAELAGVMKRLPQVLVNVVVADKARVAKDTAVGEAVAAVEAELGDTGRVLLRPSGTEQLVRVMVEAPTHELAESAAQRLAGVVSSVG</sequence>
<dbReference type="PANTHER" id="PTHR42946:SF1">
    <property type="entry name" value="PHOSPHOGLUCOMUTASE (ALPHA-D-GLUCOSE-1,6-BISPHOSPHATE-DEPENDENT)"/>
    <property type="match status" value="1"/>
</dbReference>
<gene>
    <name evidence="6 13" type="primary">glmM</name>
    <name evidence="13" type="ORF">GCM10010492_40410</name>
</gene>
<name>A0ABP3DRJ3_9PSEU</name>
<comment type="catalytic activity">
    <reaction evidence="6 8">
        <text>alpha-D-glucosamine 1-phosphate = D-glucosamine 6-phosphate</text>
        <dbReference type="Rhea" id="RHEA:23424"/>
        <dbReference type="ChEBI" id="CHEBI:58516"/>
        <dbReference type="ChEBI" id="CHEBI:58725"/>
        <dbReference type="EC" id="5.4.2.10"/>
    </reaction>
</comment>
<keyword evidence="4 6" id="KW-0460">Magnesium</keyword>
<evidence type="ECO:0000259" key="12">
    <source>
        <dbReference type="Pfam" id="PF02880"/>
    </source>
</evidence>
<dbReference type="InterPro" id="IPR006352">
    <property type="entry name" value="GlmM_bact"/>
</dbReference>
<feature type="domain" description="Alpha-D-phosphohexomutase C-terminal" evidence="9">
    <location>
        <begin position="372"/>
        <end position="437"/>
    </location>
</feature>
<dbReference type="RefSeq" id="WP_343935501.1">
    <property type="nucleotide sequence ID" value="NZ_BAAABU010000008.1"/>
</dbReference>
<feature type="domain" description="Alpha-D-phosphohexomutase alpha/beta/alpha" evidence="12">
    <location>
        <begin position="256"/>
        <end position="366"/>
    </location>
</feature>
<evidence type="ECO:0000256" key="8">
    <source>
        <dbReference type="RuleBase" id="RU004327"/>
    </source>
</evidence>
<feature type="domain" description="Alpha-D-phosphohexomutase alpha/beta/alpha" evidence="11">
    <location>
        <begin position="157"/>
        <end position="252"/>
    </location>
</feature>
<keyword evidence="5 6" id="KW-0413">Isomerase</keyword>